<dbReference type="InterPro" id="IPR001343">
    <property type="entry name" value="Hemolysn_Ca-bd"/>
</dbReference>
<feature type="compositionally biased region" description="Gly residues" evidence="1">
    <location>
        <begin position="638"/>
        <end position="654"/>
    </location>
</feature>
<feature type="compositionally biased region" description="Acidic residues" evidence="1">
    <location>
        <begin position="628"/>
        <end position="637"/>
    </location>
</feature>
<name>A0ABU0CAW2_9BRAD</name>
<feature type="non-terminal residue" evidence="3">
    <location>
        <position position="697"/>
    </location>
</feature>
<evidence type="ECO:0000256" key="1">
    <source>
        <dbReference type="SAM" id="MobiDB-lite"/>
    </source>
</evidence>
<feature type="domain" description="Right handed beta helix" evidence="2">
    <location>
        <begin position="56"/>
        <end position="208"/>
    </location>
</feature>
<dbReference type="Proteomes" id="UP001230253">
    <property type="component" value="Unassembled WGS sequence"/>
</dbReference>
<gene>
    <name evidence="3" type="ORF">J2R99_003539</name>
</gene>
<dbReference type="PRINTS" id="PR00313">
    <property type="entry name" value="CABNDNGRPT"/>
</dbReference>
<protein>
    <submittedName>
        <fullName evidence="3">Ca2+-binding RTX toxin-like protein</fullName>
    </submittedName>
</protein>
<feature type="region of interest" description="Disordered" evidence="1">
    <location>
        <begin position="525"/>
        <end position="697"/>
    </location>
</feature>
<dbReference type="InterPro" id="IPR039448">
    <property type="entry name" value="Beta_helix"/>
</dbReference>
<dbReference type="Gene3D" id="2.150.10.10">
    <property type="entry name" value="Serralysin-like metalloprotease, C-terminal"/>
    <property type="match status" value="2"/>
</dbReference>
<dbReference type="Pfam" id="PF00353">
    <property type="entry name" value="HemolysinCabind"/>
    <property type="match status" value="4"/>
</dbReference>
<dbReference type="RefSeq" id="WP_370872415.1">
    <property type="nucleotide sequence ID" value="NZ_JAUSUK010000002.1"/>
</dbReference>
<evidence type="ECO:0000313" key="4">
    <source>
        <dbReference type="Proteomes" id="UP001230253"/>
    </source>
</evidence>
<dbReference type="InterPro" id="IPR018511">
    <property type="entry name" value="Hemolysin-typ_Ca-bd_CS"/>
</dbReference>
<dbReference type="PROSITE" id="PS00330">
    <property type="entry name" value="HEMOLYSIN_CALCIUM"/>
    <property type="match status" value="3"/>
</dbReference>
<dbReference type="EMBL" id="JAUSUK010000002">
    <property type="protein sequence ID" value="MDQ0327670.1"/>
    <property type="molecule type" value="Genomic_DNA"/>
</dbReference>
<feature type="compositionally biased region" description="Acidic residues" evidence="1">
    <location>
        <begin position="552"/>
        <end position="565"/>
    </location>
</feature>
<organism evidence="3 4">
    <name type="scientific">Rhodopseudomonas julia</name>
    <dbReference type="NCBI Taxonomy" id="200617"/>
    <lineage>
        <taxon>Bacteria</taxon>
        <taxon>Pseudomonadati</taxon>
        <taxon>Pseudomonadota</taxon>
        <taxon>Alphaproteobacteria</taxon>
        <taxon>Hyphomicrobiales</taxon>
        <taxon>Nitrobacteraceae</taxon>
        <taxon>Rhodopseudomonas</taxon>
    </lineage>
</organism>
<feature type="compositionally biased region" description="Gly residues" evidence="1">
    <location>
        <begin position="605"/>
        <end position="626"/>
    </location>
</feature>
<dbReference type="InterPro" id="IPR011049">
    <property type="entry name" value="Serralysin-like_metalloprot_C"/>
</dbReference>
<reference evidence="3 4" key="1">
    <citation type="submission" date="2023-07" db="EMBL/GenBank/DDBJ databases">
        <title>Genomic Encyclopedia of Type Strains, Phase IV (KMG-IV): sequencing the most valuable type-strain genomes for metagenomic binning, comparative biology and taxonomic classification.</title>
        <authorList>
            <person name="Goeker M."/>
        </authorList>
    </citation>
    <scope>NUCLEOTIDE SEQUENCE [LARGE SCALE GENOMIC DNA]</scope>
    <source>
        <strain evidence="3 4">DSM 11549</strain>
    </source>
</reference>
<dbReference type="SUPFAM" id="SSF51120">
    <property type="entry name" value="beta-Roll"/>
    <property type="match status" value="1"/>
</dbReference>
<sequence>MILVKEGATVDISGVTVDGKGHEVYEAIRTHGDLSVTESAFDEIHYSTYLGTAVAARGDNAVLDVSDSTFSNIGRIGAYYGEKATGSFEGNTYTGKGDVDGLDYGVEVESGAVASITDNSFTKITGVASTDKSGSAAILVTTYFGDGSEATITGNSFEGFSLGVAVGYLGDDTSKVTFGDGNTFTDVGEAGVQIVGDSEVSNVSAISGDGATVDWAAGEDANVLSGSGLSDTLTGGAGDDNLTGGAGDDVALFGGNRDDYTITQTKNGSYTVTDTNDADGNDGTDTLTGVEGLRFGSDTITYELDANSPDYAHSKVLFKEDFQDSKATDSFLVNGATSDGVLSVAYDGSDTYGVFTEASDGSSAYTKLGGYSSDFGDGYTVSTKIYLDTDWDAGDGFEVSVAANGQDGAHQRDFVFHVTQDTSTGALLVGANNNAGFGQDENLELQNHATIGSSGWYTFDWNFYENDAGNLEVAMNVYDEDGDFVFSEVRSSAADSIDTEVGGNRYLWFTDISVDGGLKVDDVTLTVPDSGSGGGDSGGGDDGDIGGGTTGGEEDDTLAGTDDADTMSGGGGNDEIEGGGGNDTLFSGEGNDTVDGGDGDDMVFGGAGDDVVTGGGGNDQAYGGTGNDDIDGGDGDDFLGGGEGNDTIIGGGGNDVLFGGKPGLGSDANDAFYAGDGDDQGYAGDGDDIATGGAGAD</sequence>
<keyword evidence="4" id="KW-1185">Reference proteome</keyword>
<evidence type="ECO:0000259" key="2">
    <source>
        <dbReference type="Pfam" id="PF13229"/>
    </source>
</evidence>
<dbReference type="Pfam" id="PF13229">
    <property type="entry name" value="Beta_helix"/>
    <property type="match status" value="1"/>
</dbReference>
<comment type="caution">
    <text evidence="3">The sequence shown here is derived from an EMBL/GenBank/DDBJ whole genome shotgun (WGS) entry which is preliminary data.</text>
</comment>
<accession>A0ABU0CAW2</accession>
<proteinExistence type="predicted"/>
<feature type="compositionally biased region" description="Gly residues" evidence="1">
    <location>
        <begin position="568"/>
        <end position="582"/>
    </location>
</feature>
<evidence type="ECO:0000313" key="3">
    <source>
        <dbReference type="EMBL" id="MDQ0327670.1"/>
    </source>
</evidence>